<evidence type="ECO:0000313" key="2">
    <source>
        <dbReference type="EMBL" id="UJO25102.1"/>
    </source>
</evidence>
<dbReference type="PANTHER" id="PTHR33112:SF10">
    <property type="entry name" value="TOL"/>
    <property type="match status" value="1"/>
</dbReference>
<reference evidence="2" key="1">
    <citation type="submission" date="2021-12" db="EMBL/GenBank/DDBJ databases">
        <authorList>
            <person name="Zaccaron A."/>
            <person name="Stergiopoulos I."/>
        </authorList>
    </citation>
    <scope>NUCLEOTIDE SEQUENCE</scope>
    <source>
        <strain evidence="2">Race5_Kim</strain>
    </source>
</reference>
<proteinExistence type="predicted"/>
<dbReference type="GeneID" id="71994410"/>
<dbReference type="RefSeq" id="XP_047769468.1">
    <property type="nucleotide sequence ID" value="XM_047913680.1"/>
</dbReference>
<dbReference type="Proteomes" id="UP000756132">
    <property type="component" value="Chromosome 13"/>
</dbReference>
<feature type="domain" description="Heterokaryon incompatibility" evidence="1">
    <location>
        <begin position="159"/>
        <end position="302"/>
    </location>
</feature>
<accession>A0A9Q8PMI0</accession>
<dbReference type="AlphaFoldDB" id="A0A9Q8PMI0"/>
<protein>
    <recommendedName>
        <fullName evidence="1">Heterokaryon incompatibility domain-containing protein</fullName>
    </recommendedName>
</protein>
<organism evidence="2 3">
    <name type="scientific">Passalora fulva</name>
    <name type="common">Tomato leaf mold</name>
    <name type="synonym">Cladosporium fulvum</name>
    <dbReference type="NCBI Taxonomy" id="5499"/>
    <lineage>
        <taxon>Eukaryota</taxon>
        <taxon>Fungi</taxon>
        <taxon>Dikarya</taxon>
        <taxon>Ascomycota</taxon>
        <taxon>Pezizomycotina</taxon>
        <taxon>Dothideomycetes</taxon>
        <taxon>Dothideomycetidae</taxon>
        <taxon>Mycosphaerellales</taxon>
        <taxon>Mycosphaerellaceae</taxon>
        <taxon>Fulvia</taxon>
    </lineage>
</organism>
<name>A0A9Q8PMI0_PASFU</name>
<dbReference type="OrthoDB" id="3830482at2759"/>
<sequence length="474" mass="54035">MATHIMANFRVDRTKFDTTCVLCAMLLRGVDRNHTYGNTVPPVSIRTVDSRILVEQEGQLKQSLTIGRLPDEDISAAYKDVQISSPRLPGIESSAHGILLQQWLQDCDANHPTCCREEDLRLPPRLPTRLLALHTAISGDIRLLDSADIPTGPSGLCKYAALSYRWGNPGVHQYYQTTTANLSLHKRRINIEDLPLLVQDAVKVARDIKTPYLWIDSLCIVQDDNDDWDEEAARMLDVFSVAYCVIAASRSTGVSDGFLGEPEPRKSIPLPNSSLFIAEDIDDFQRDVIEGHLNKRAWVLQERALARRTIYFRERQMYWECGEGIRCETMTKMRNKQAAFLGDPNFPRLAEMETKGGKILLSQKLYEQYSRLAFTYEQDRPIAIAGIEERLCRAFDSRGGYGVFEKYLGRSILWQRADEEPTLGKIDFSKERGQIPSWSWMAYMGAVNLLELPFGKIEWTSDYQSPWSSFRRPP</sequence>
<keyword evidence="3" id="KW-1185">Reference proteome</keyword>
<dbReference type="KEGG" id="ffu:CLAFUR5_14532"/>
<dbReference type="InterPro" id="IPR010730">
    <property type="entry name" value="HET"/>
</dbReference>
<dbReference type="PANTHER" id="PTHR33112">
    <property type="entry name" value="DOMAIN PROTEIN, PUTATIVE-RELATED"/>
    <property type="match status" value="1"/>
</dbReference>
<evidence type="ECO:0000313" key="3">
    <source>
        <dbReference type="Proteomes" id="UP000756132"/>
    </source>
</evidence>
<dbReference type="Pfam" id="PF06985">
    <property type="entry name" value="HET"/>
    <property type="match status" value="1"/>
</dbReference>
<reference evidence="2" key="2">
    <citation type="journal article" date="2022" name="Microb. Genom.">
        <title>A chromosome-scale genome assembly of the tomato pathogen Cladosporium fulvum reveals a compartmentalized genome architecture and the presence of a dispensable chromosome.</title>
        <authorList>
            <person name="Zaccaron A.Z."/>
            <person name="Chen L.H."/>
            <person name="Samaras A."/>
            <person name="Stergiopoulos I."/>
        </authorList>
    </citation>
    <scope>NUCLEOTIDE SEQUENCE</scope>
    <source>
        <strain evidence="2">Race5_Kim</strain>
    </source>
</reference>
<evidence type="ECO:0000259" key="1">
    <source>
        <dbReference type="Pfam" id="PF06985"/>
    </source>
</evidence>
<dbReference type="EMBL" id="CP090175">
    <property type="protein sequence ID" value="UJO25102.1"/>
    <property type="molecule type" value="Genomic_DNA"/>
</dbReference>
<gene>
    <name evidence="2" type="ORF">CLAFUR5_14532</name>
</gene>